<organism evidence="6 7">
    <name type="scientific">Lophiotrema nucula</name>
    <dbReference type="NCBI Taxonomy" id="690887"/>
    <lineage>
        <taxon>Eukaryota</taxon>
        <taxon>Fungi</taxon>
        <taxon>Dikarya</taxon>
        <taxon>Ascomycota</taxon>
        <taxon>Pezizomycotina</taxon>
        <taxon>Dothideomycetes</taxon>
        <taxon>Pleosporomycetidae</taxon>
        <taxon>Pleosporales</taxon>
        <taxon>Lophiotremataceae</taxon>
        <taxon>Lophiotrema</taxon>
    </lineage>
</organism>
<feature type="repeat" description="WD" evidence="3">
    <location>
        <begin position="167"/>
        <end position="208"/>
    </location>
</feature>
<feature type="compositionally biased region" description="Polar residues" evidence="4">
    <location>
        <begin position="1080"/>
        <end position="1094"/>
    </location>
</feature>
<sequence length="1567" mass="172146">MATTAQHVGPSSAFESSTFDKDVSIYVNENISAASISPSGRDVVLASEGGLLIIDLDNPYSPPRHIVNRSPWMVADVQWSPFASRAGWIVSTSNQKAIVYNLNLNTAPRAPIQYTLHAHDRAITDINFSAHEPDVLATCSVDSFVYTWDLRGPERYATHLQDPKAKLADFEAGASQVKWNRGNQNIIASSHNRVLRIWDLRHGARPLTTVDAHDTQIYGIDWHRSDPTKILTCSLDKTIKLWDKVGIDSNINHPCRMIRSNYPLWRARHTPFTNGILAMPQRGSSALELYTHDAGVPEDTTIATKPAHHFTAHDKESRVQEFLWRSRGTTEGDIENREFQLVSWGTDRTLRLHSISPDLLSSKVGFVKGGPVLEKPSLTRRGAPYFTFRDGLPHVQKTPRKSIVLDQTQQKGHLSTLLRGIGSAYTDTTYGPSTIGPLSGERTTMTAGTVRRNATRRIMNHITWMEGVTIGKERRKIVRDSLASDDESVQSMRGDLAEEISHAGNRFNKVSFEHIDVRGRRVTVSFNGPWGDAETAEDKSGQKKLAFVRLNIGFPDAYPTVTEYCDTEGELHVQPNPLTIEFEKTTAAIREETLATLKEDMKWIANNHAKLGREALEAIIGYGVGERSLEESITIPKDQDEDHELSDVAAESSSDDDDIGDEEGQDVMNSSASNAAMPLPRRSSSQFSAMGLLVVVRIATAKSANLSGAAPLRLANFPLPGNSKNDIFEAFGRFTGTHDKDSDDENASPTSSPGSWYSSSSPSSDSGFESEIGAPLGNFQPPLAWQKATLRFEAKTSHPSSVSAVKPTKEKSVVSVLSSAIEEFIPSKKYLADEYRIFGDGPTVCSHNAKVARRHGLEDVGDVWDLCGLILKNEVPLEILPQTYRREPVLVLARRALVRIKRKDSGLDLQFDEADTVTNPKLTGRIKWGHHPVVSFLIPSLFDHFEKLADTQMLAMLSCIFSEPAAREGPTTALAKMRQSKLPMSMEAPAFSLDYFPSADAAWSMYKPTISIPSTPAHSRYTTPTHEFGWNRFSKGFDTYGSHGSSNGPWGSDNANSEPVTPYSTGNTPPNLSRVPTLRSMISQTTSNTPYSTSPEDRPTMKKAPSTNFASALASFSRPFANAMSSSPPVKTRIDGDLSTSAPSGVTWGTTTFFSSGSNERSLAAPRSKHGKRASFGQSDRVNVDYYSDTDSEYDEGGYGQDGASEYTAPLTPAIDGDEVGAIKVTLKNQDRFDDESCVSAPLLDLSKEWLYRAWREQYAEMLGSWGLVNKRAEVLKFNGLVSYFPPSASNSKPSSIHLVLKGDSSGNTSGLTSAPMSRTSTLVPPEKASFFRKSPAHSPRYFSFNPEATEFTPSSLTSPELGAVQPALDVFSSERHLQLSFPTPVPTIEEPGDIVTAAAKGFDTLDSGKLKPRPSISRTHSDVSRRSIGDTNAIQKKQNSIYTCSICWLRVLGRVYLCPSCRHVAHFDCIPDPSSSLAFGIEDGDCVVGCGCGCGLEQEQDGMDPIDKFRAWEEKGGWLPEGEEDGDGSNLPTPYGFEGGYGDGIGNWMEKVERRSEEKRKGKRRM</sequence>
<dbReference type="PANTHER" id="PTHR46170">
    <property type="entry name" value="GATOR COMPLEX PROTEIN WDR59"/>
    <property type="match status" value="1"/>
</dbReference>
<gene>
    <name evidence="6" type="ORF">BDV96DRAFT_490919</name>
</gene>
<evidence type="ECO:0000313" key="7">
    <source>
        <dbReference type="Proteomes" id="UP000799770"/>
    </source>
</evidence>
<dbReference type="PANTHER" id="PTHR46170:SF1">
    <property type="entry name" value="GATOR COMPLEX PROTEIN WDR59"/>
    <property type="match status" value="1"/>
</dbReference>
<feature type="compositionally biased region" description="Polar residues" evidence="4">
    <location>
        <begin position="1043"/>
        <end position="1071"/>
    </location>
</feature>
<dbReference type="PROSITE" id="PS50082">
    <property type="entry name" value="WD_REPEATS_2"/>
    <property type="match status" value="3"/>
</dbReference>
<keyword evidence="1 3" id="KW-0853">WD repeat</keyword>
<evidence type="ECO:0000259" key="5">
    <source>
        <dbReference type="Pfam" id="PF17120"/>
    </source>
</evidence>
<evidence type="ECO:0000256" key="2">
    <source>
        <dbReference type="ARBA" id="ARBA00022737"/>
    </source>
</evidence>
<feature type="domain" description="WDR59/RTC1-like RING zinc finger" evidence="5">
    <location>
        <begin position="1443"/>
        <end position="1495"/>
    </location>
</feature>
<feature type="region of interest" description="Disordered" evidence="4">
    <location>
        <begin position="634"/>
        <end position="681"/>
    </location>
</feature>
<reference evidence="6" key="1">
    <citation type="journal article" date="2020" name="Stud. Mycol.">
        <title>101 Dothideomycetes genomes: a test case for predicting lifestyles and emergence of pathogens.</title>
        <authorList>
            <person name="Haridas S."/>
            <person name="Albert R."/>
            <person name="Binder M."/>
            <person name="Bloem J."/>
            <person name="Labutti K."/>
            <person name="Salamov A."/>
            <person name="Andreopoulos B."/>
            <person name="Baker S."/>
            <person name="Barry K."/>
            <person name="Bills G."/>
            <person name="Bluhm B."/>
            <person name="Cannon C."/>
            <person name="Castanera R."/>
            <person name="Culley D."/>
            <person name="Daum C."/>
            <person name="Ezra D."/>
            <person name="Gonzalez J."/>
            <person name="Henrissat B."/>
            <person name="Kuo A."/>
            <person name="Liang C."/>
            <person name="Lipzen A."/>
            <person name="Lutzoni F."/>
            <person name="Magnuson J."/>
            <person name="Mondo S."/>
            <person name="Nolan M."/>
            <person name="Ohm R."/>
            <person name="Pangilinan J."/>
            <person name="Park H.-J."/>
            <person name="Ramirez L."/>
            <person name="Alfaro M."/>
            <person name="Sun H."/>
            <person name="Tritt A."/>
            <person name="Yoshinaga Y."/>
            <person name="Zwiers L.-H."/>
            <person name="Turgeon B."/>
            <person name="Goodwin S."/>
            <person name="Spatafora J."/>
            <person name="Crous P."/>
            <person name="Grigoriev I."/>
        </authorList>
    </citation>
    <scope>NUCLEOTIDE SEQUENCE</scope>
    <source>
        <strain evidence="6">CBS 627.86</strain>
    </source>
</reference>
<dbReference type="PROSITE" id="PS00678">
    <property type="entry name" value="WD_REPEATS_1"/>
    <property type="match status" value="2"/>
</dbReference>
<accession>A0A6A5ZB44</accession>
<dbReference type="GO" id="GO:0034198">
    <property type="term" value="P:cellular response to amino acid starvation"/>
    <property type="evidence" value="ECO:0007669"/>
    <property type="project" value="TreeGrafter"/>
</dbReference>
<dbReference type="SUPFAM" id="SSF50978">
    <property type="entry name" value="WD40 repeat-like"/>
    <property type="match status" value="1"/>
</dbReference>
<dbReference type="InterPro" id="IPR049567">
    <property type="entry name" value="WDR59-like"/>
</dbReference>
<dbReference type="InterPro" id="IPR015943">
    <property type="entry name" value="WD40/YVTN_repeat-like_dom_sf"/>
</dbReference>
<dbReference type="EMBL" id="ML977320">
    <property type="protein sequence ID" value="KAF2116739.1"/>
    <property type="molecule type" value="Genomic_DNA"/>
</dbReference>
<feature type="region of interest" description="Disordered" evidence="4">
    <location>
        <begin position="1157"/>
        <end position="1176"/>
    </location>
</feature>
<feature type="repeat" description="WD" evidence="3">
    <location>
        <begin position="210"/>
        <end position="243"/>
    </location>
</feature>
<name>A0A6A5ZB44_9PLEO</name>
<dbReference type="OrthoDB" id="311712at2759"/>
<dbReference type="InterPro" id="IPR019775">
    <property type="entry name" value="WD40_repeat_CS"/>
</dbReference>
<dbReference type="SMART" id="SM00320">
    <property type="entry name" value="WD40"/>
    <property type="match status" value="4"/>
</dbReference>
<evidence type="ECO:0000313" key="6">
    <source>
        <dbReference type="EMBL" id="KAF2116739.1"/>
    </source>
</evidence>
<dbReference type="GO" id="GO:0035859">
    <property type="term" value="C:Seh1-associated complex"/>
    <property type="evidence" value="ECO:0007669"/>
    <property type="project" value="TreeGrafter"/>
</dbReference>
<evidence type="ECO:0000256" key="4">
    <source>
        <dbReference type="SAM" id="MobiDB-lite"/>
    </source>
</evidence>
<dbReference type="Gene3D" id="2.130.10.10">
    <property type="entry name" value="YVTN repeat-like/Quinoprotein amine dehydrogenase"/>
    <property type="match status" value="1"/>
</dbReference>
<dbReference type="InterPro" id="IPR036322">
    <property type="entry name" value="WD40_repeat_dom_sf"/>
</dbReference>
<feature type="repeat" description="WD" evidence="3">
    <location>
        <begin position="116"/>
        <end position="158"/>
    </location>
</feature>
<dbReference type="Pfam" id="PF00400">
    <property type="entry name" value="WD40"/>
    <property type="match status" value="2"/>
</dbReference>
<dbReference type="GO" id="GO:1904263">
    <property type="term" value="P:positive regulation of TORC1 signaling"/>
    <property type="evidence" value="ECO:0007669"/>
    <property type="project" value="TreeGrafter"/>
</dbReference>
<dbReference type="Pfam" id="PF17120">
    <property type="entry name" value="zf-RING_16"/>
    <property type="match status" value="1"/>
</dbReference>
<dbReference type="Proteomes" id="UP000799770">
    <property type="component" value="Unassembled WGS sequence"/>
</dbReference>
<keyword evidence="2" id="KW-0677">Repeat</keyword>
<dbReference type="InterPro" id="IPR001680">
    <property type="entry name" value="WD40_rpt"/>
</dbReference>
<keyword evidence="7" id="KW-1185">Reference proteome</keyword>
<evidence type="ECO:0000256" key="1">
    <source>
        <dbReference type="ARBA" id="ARBA00022574"/>
    </source>
</evidence>
<evidence type="ECO:0000256" key="3">
    <source>
        <dbReference type="PROSITE-ProRule" id="PRU00221"/>
    </source>
</evidence>
<dbReference type="GO" id="GO:0035591">
    <property type="term" value="F:signaling adaptor activity"/>
    <property type="evidence" value="ECO:0007669"/>
    <property type="project" value="TreeGrafter"/>
</dbReference>
<feature type="compositionally biased region" description="Low complexity" evidence="4">
    <location>
        <begin position="748"/>
        <end position="766"/>
    </location>
</feature>
<dbReference type="InterPro" id="IPR049566">
    <property type="entry name" value="WDR59_RTC1-like_RING_Znf"/>
</dbReference>
<dbReference type="PROSITE" id="PS50294">
    <property type="entry name" value="WD_REPEATS_REGION"/>
    <property type="match status" value="2"/>
</dbReference>
<protein>
    <recommendedName>
        <fullName evidence="5">WDR59/RTC1-like RING zinc finger domain-containing protein</fullName>
    </recommendedName>
</protein>
<feature type="compositionally biased region" description="Acidic residues" evidence="4">
    <location>
        <begin position="653"/>
        <end position="665"/>
    </location>
</feature>
<feature type="region of interest" description="Disordered" evidence="4">
    <location>
        <begin position="1541"/>
        <end position="1567"/>
    </location>
</feature>
<feature type="compositionally biased region" description="Basic and acidic residues" evidence="4">
    <location>
        <begin position="1551"/>
        <end position="1561"/>
    </location>
</feature>
<dbReference type="GO" id="GO:0005774">
    <property type="term" value="C:vacuolar membrane"/>
    <property type="evidence" value="ECO:0007669"/>
    <property type="project" value="TreeGrafter"/>
</dbReference>
<feature type="region of interest" description="Disordered" evidence="4">
    <location>
        <begin position="1043"/>
        <end position="1106"/>
    </location>
</feature>
<feature type="region of interest" description="Disordered" evidence="4">
    <location>
        <begin position="735"/>
        <end position="772"/>
    </location>
</feature>
<proteinExistence type="predicted"/>